<protein>
    <submittedName>
        <fullName evidence="2">Uncharacterized protein</fullName>
    </submittedName>
</protein>
<gene>
    <name evidence="2" type="ORF">BXZ70DRAFT_710087</name>
</gene>
<dbReference type="AlphaFoldDB" id="A0A8K0UE62"/>
<dbReference type="EMBL" id="JAEVFJ010000068">
    <property type="protein sequence ID" value="KAH8075990.1"/>
    <property type="molecule type" value="Genomic_DNA"/>
</dbReference>
<sequence>MAVKQEVKPEPVDVQLSKGRQKPAKPVEVSEKDKQAALKSISDFRKASAWELHRWPLTKFVVDDRTKIHLPKGYVARNGEDVKTMWAGTDVNQFVHNHYMGLVSTEKLLPSEANYVSEGNILARRHEFMGPDPRVAGYSYDNFGELHINWWDKFLQEQWMDEEKWRFEVMQDDDGRWVAKNLHH</sequence>
<keyword evidence="3" id="KW-1185">Reference proteome</keyword>
<feature type="region of interest" description="Disordered" evidence="1">
    <location>
        <begin position="1"/>
        <end position="32"/>
    </location>
</feature>
<accession>A0A8K0UE62</accession>
<evidence type="ECO:0000256" key="1">
    <source>
        <dbReference type="SAM" id="MobiDB-lite"/>
    </source>
</evidence>
<reference evidence="2" key="1">
    <citation type="journal article" date="2021" name="New Phytol.">
        <title>Evolutionary innovations through gain and loss of genes in the ectomycorrhizal Boletales.</title>
        <authorList>
            <person name="Wu G."/>
            <person name="Miyauchi S."/>
            <person name="Morin E."/>
            <person name="Kuo A."/>
            <person name="Drula E."/>
            <person name="Varga T."/>
            <person name="Kohler A."/>
            <person name="Feng B."/>
            <person name="Cao Y."/>
            <person name="Lipzen A."/>
            <person name="Daum C."/>
            <person name="Hundley H."/>
            <person name="Pangilinan J."/>
            <person name="Johnson J."/>
            <person name="Barry K."/>
            <person name="LaButti K."/>
            <person name="Ng V."/>
            <person name="Ahrendt S."/>
            <person name="Min B."/>
            <person name="Choi I.G."/>
            <person name="Park H."/>
            <person name="Plett J.M."/>
            <person name="Magnuson J."/>
            <person name="Spatafora J.W."/>
            <person name="Nagy L.G."/>
            <person name="Henrissat B."/>
            <person name="Grigoriev I.V."/>
            <person name="Yang Z.L."/>
            <person name="Xu J."/>
            <person name="Martin F.M."/>
        </authorList>
    </citation>
    <scope>NUCLEOTIDE SEQUENCE</scope>
    <source>
        <strain evidence="2">KKN 215</strain>
    </source>
</reference>
<name>A0A8K0UE62_9AGAR</name>
<dbReference type="Proteomes" id="UP000813824">
    <property type="component" value="Unassembled WGS sequence"/>
</dbReference>
<feature type="compositionally biased region" description="Basic and acidic residues" evidence="1">
    <location>
        <begin position="1"/>
        <end position="11"/>
    </location>
</feature>
<evidence type="ECO:0000313" key="2">
    <source>
        <dbReference type="EMBL" id="KAH8075990.1"/>
    </source>
</evidence>
<proteinExistence type="predicted"/>
<comment type="caution">
    <text evidence="2">The sequence shown here is derived from an EMBL/GenBank/DDBJ whole genome shotgun (WGS) entry which is preliminary data.</text>
</comment>
<evidence type="ECO:0000313" key="3">
    <source>
        <dbReference type="Proteomes" id="UP000813824"/>
    </source>
</evidence>
<dbReference type="OrthoDB" id="2737573at2759"/>
<organism evidence="2 3">
    <name type="scientific">Cristinia sonorae</name>
    <dbReference type="NCBI Taxonomy" id="1940300"/>
    <lineage>
        <taxon>Eukaryota</taxon>
        <taxon>Fungi</taxon>
        <taxon>Dikarya</taxon>
        <taxon>Basidiomycota</taxon>
        <taxon>Agaricomycotina</taxon>
        <taxon>Agaricomycetes</taxon>
        <taxon>Agaricomycetidae</taxon>
        <taxon>Agaricales</taxon>
        <taxon>Pleurotineae</taxon>
        <taxon>Stephanosporaceae</taxon>
        <taxon>Cristinia</taxon>
    </lineage>
</organism>